<dbReference type="GO" id="GO:0003887">
    <property type="term" value="F:DNA-directed DNA polymerase activity"/>
    <property type="evidence" value="ECO:0007669"/>
    <property type="project" value="InterPro"/>
</dbReference>
<dbReference type="SUPFAM" id="SSF52540">
    <property type="entry name" value="P-loop containing nucleoside triphosphate hydrolases"/>
    <property type="match status" value="1"/>
</dbReference>
<gene>
    <name evidence="7" type="ORF">ENQ34_03835</name>
</gene>
<proteinExistence type="predicted"/>
<dbReference type="NCBIfam" id="TIGR00573">
    <property type="entry name" value="dnaq"/>
    <property type="match status" value="1"/>
</dbReference>
<evidence type="ECO:0000256" key="4">
    <source>
        <dbReference type="ARBA" id="ARBA00022840"/>
    </source>
</evidence>
<dbReference type="GO" id="GO:0003677">
    <property type="term" value="F:DNA binding"/>
    <property type="evidence" value="ECO:0007669"/>
    <property type="project" value="InterPro"/>
</dbReference>
<dbReference type="PROSITE" id="PS51193">
    <property type="entry name" value="HELICASE_ATP_BIND_2"/>
    <property type="match status" value="1"/>
</dbReference>
<evidence type="ECO:0000259" key="6">
    <source>
        <dbReference type="PROSITE" id="PS51193"/>
    </source>
</evidence>
<reference evidence="7" key="1">
    <citation type="journal article" date="2020" name="mSystems">
        <title>Genome- and Community-Level Interaction Insights into Carbon Utilization and Element Cycling Functions of Hydrothermarchaeota in Hydrothermal Sediment.</title>
        <authorList>
            <person name="Zhou Z."/>
            <person name="Liu Y."/>
            <person name="Xu W."/>
            <person name="Pan J."/>
            <person name="Luo Z.H."/>
            <person name="Li M."/>
        </authorList>
    </citation>
    <scope>NUCLEOTIDE SEQUENCE [LARGE SCALE GENOMIC DNA]</scope>
    <source>
        <strain evidence="7">SpSt-300</strain>
    </source>
</reference>
<dbReference type="InterPro" id="IPR011545">
    <property type="entry name" value="DEAD/DEAH_box_helicase_dom"/>
</dbReference>
<evidence type="ECO:0000313" key="7">
    <source>
        <dbReference type="EMBL" id="HEL65798.1"/>
    </source>
</evidence>
<keyword evidence="3" id="KW-0269">Exonuclease</keyword>
<dbReference type="InterPro" id="IPR036397">
    <property type="entry name" value="RNaseH_sf"/>
</dbReference>
<accession>A0A7C2IPH7</accession>
<keyword evidence="1" id="KW-0547">Nucleotide-binding</keyword>
<dbReference type="Pfam" id="PF00270">
    <property type="entry name" value="DEAD"/>
    <property type="match status" value="1"/>
</dbReference>
<keyword evidence="4" id="KW-0067">ATP-binding</keyword>
<evidence type="ECO:0000256" key="5">
    <source>
        <dbReference type="SAM" id="MobiDB-lite"/>
    </source>
</evidence>
<dbReference type="PANTHER" id="PTHR30231:SF41">
    <property type="entry name" value="DNA POLYMERASE III SUBUNIT EPSILON"/>
    <property type="match status" value="1"/>
</dbReference>
<dbReference type="PANTHER" id="PTHR30231">
    <property type="entry name" value="DNA POLYMERASE III SUBUNIT EPSILON"/>
    <property type="match status" value="1"/>
</dbReference>
<organism evidence="7">
    <name type="scientific">Ammonifex degensii</name>
    <dbReference type="NCBI Taxonomy" id="42838"/>
    <lineage>
        <taxon>Bacteria</taxon>
        <taxon>Bacillati</taxon>
        <taxon>Bacillota</taxon>
        <taxon>Clostridia</taxon>
        <taxon>Thermoanaerobacterales</taxon>
        <taxon>Thermoanaerobacteraceae</taxon>
        <taxon>Ammonifex</taxon>
    </lineage>
</organism>
<dbReference type="Gene3D" id="3.40.50.300">
    <property type="entry name" value="P-loop containing nucleotide triphosphate hydrolases"/>
    <property type="match status" value="1"/>
</dbReference>
<evidence type="ECO:0000256" key="2">
    <source>
        <dbReference type="ARBA" id="ARBA00022801"/>
    </source>
</evidence>
<dbReference type="GO" id="GO:0005829">
    <property type="term" value="C:cytosol"/>
    <property type="evidence" value="ECO:0007669"/>
    <property type="project" value="TreeGrafter"/>
</dbReference>
<dbReference type="InterPro" id="IPR006054">
    <property type="entry name" value="DnaQ"/>
</dbReference>
<dbReference type="EMBL" id="DSMU01000244">
    <property type="protein sequence ID" value="HEL65798.1"/>
    <property type="molecule type" value="Genomic_DNA"/>
</dbReference>
<keyword evidence="3" id="KW-0540">Nuclease</keyword>
<comment type="caution">
    <text evidence="7">The sequence shown here is derived from an EMBL/GenBank/DDBJ whole genome shotgun (WGS) entry which is preliminary data.</text>
</comment>
<dbReference type="InterPro" id="IPR027417">
    <property type="entry name" value="P-loop_NTPase"/>
</dbReference>
<dbReference type="GO" id="GO:0045004">
    <property type="term" value="P:DNA replication proofreading"/>
    <property type="evidence" value="ECO:0007669"/>
    <property type="project" value="TreeGrafter"/>
</dbReference>
<dbReference type="Pfam" id="PF00929">
    <property type="entry name" value="RNase_T"/>
    <property type="match status" value="1"/>
</dbReference>
<feature type="domain" description="Helicase ATP-binding" evidence="6">
    <location>
        <begin position="240"/>
        <end position="451"/>
    </location>
</feature>
<dbReference type="SMART" id="SM00479">
    <property type="entry name" value="EXOIII"/>
    <property type="match status" value="1"/>
</dbReference>
<evidence type="ECO:0000256" key="3">
    <source>
        <dbReference type="ARBA" id="ARBA00022839"/>
    </source>
</evidence>
<dbReference type="GO" id="GO:0005524">
    <property type="term" value="F:ATP binding"/>
    <property type="evidence" value="ECO:0007669"/>
    <property type="project" value="UniProtKB-KW"/>
</dbReference>
<dbReference type="AlphaFoldDB" id="A0A7C2IPH7"/>
<dbReference type="GO" id="GO:0008408">
    <property type="term" value="F:3'-5' exonuclease activity"/>
    <property type="evidence" value="ECO:0007669"/>
    <property type="project" value="TreeGrafter"/>
</dbReference>
<dbReference type="InterPro" id="IPR013520">
    <property type="entry name" value="Ribonucl_H"/>
</dbReference>
<dbReference type="Gene3D" id="3.30.420.10">
    <property type="entry name" value="Ribonuclease H-like superfamily/Ribonuclease H"/>
    <property type="match status" value="1"/>
</dbReference>
<protein>
    <recommendedName>
        <fullName evidence="6">Helicase ATP-binding domain-containing protein</fullName>
    </recommendedName>
</protein>
<dbReference type="InterPro" id="IPR012337">
    <property type="entry name" value="RNaseH-like_sf"/>
</dbReference>
<dbReference type="CDD" id="cd06127">
    <property type="entry name" value="DEDDh"/>
    <property type="match status" value="1"/>
</dbReference>
<dbReference type="SUPFAM" id="SSF53098">
    <property type="entry name" value="Ribonuclease H-like"/>
    <property type="match status" value="1"/>
</dbReference>
<name>A0A7C2IPH7_9THEO</name>
<evidence type="ECO:0000256" key="1">
    <source>
        <dbReference type="ARBA" id="ARBA00022741"/>
    </source>
</evidence>
<keyword evidence="2" id="KW-0378">Hydrolase</keyword>
<sequence>MGKKVFVTVDVETTGLDRVRDEVIEVGLCRIEDGAVTARFSSLVRPNGPVPLRVKRLTGIDDAMLEEAPSWEEIAGEVASFIGSAPLVGHYVAFDAAFLSRYLGDSFAGQLLDTGELARLLLPGNQGYSLERVAAALGTSYPVRHRALPDAEATAEVFFALLRRLKELPLQVLPAAATLLEQGRSAWAGFFKEALREGGAASGRITAPYAFLEAPVAEEVGEAALPDALETAGFFGPAGRLAFILPSYEHRAQQEEMAAAVSGALADGACLLVEAGTGIGKSLAYLVPVVLAALASGQRALISTHTVNLQEQLLRKDIPVVKTALGTDFRAVLVKGRQHYLCLRRWERLLTEGGFDGTAALFYARVLIWLTTTLTGDFSELSVSEAERAAQLRIAATSEGCFGRRCPWAPAGPRRQPGPPRPAQAAGAPRRHPAAPAPRRALPGPPLRRRG</sequence>
<dbReference type="FunFam" id="3.30.420.10:FF:000045">
    <property type="entry name" value="3'-5' exonuclease DinG"/>
    <property type="match status" value="1"/>
</dbReference>
<dbReference type="InterPro" id="IPR014013">
    <property type="entry name" value="Helic_SF1/SF2_ATP-bd_DinG/Rad3"/>
</dbReference>
<feature type="region of interest" description="Disordered" evidence="5">
    <location>
        <begin position="407"/>
        <end position="451"/>
    </location>
</feature>